<dbReference type="Proteomes" id="UP001185331">
    <property type="component" value="Unassembled WGS sequence"/>
</dbReference>
<evidence type="ECO:0000256" key="2">
    <source>
        <dbReference type="SAM" id="Phobius"/>
    </source>
</evidence>
<dbReference type="AlphaFoldDB" id="A0AAE3XBE7"/>
<evidence type="ECO:0000256" key="1">
    <source>
        <dbReference type="SAM" id="MobiDB-lite"/>
    </source>
</evidence>
<name>A0AAE3XBE7_9DEIO</name>
<feature type="region of interest" description="Disordered" evidence="1">
    <location>
        <begin position="124"/>
        <end position="149"/>
    </location>
</feature>
<evidence type="ECO:0000313" key="4">
    <source>
        <dbReference type="Proteomes" id="UP001185331"/>
    </source>
</evidence>
<comment type="caution">
    <text evidence="3">The sequence shown here is derived from an EMBL/GenBank/DDBJ whole genome shotgun (WGS) entry which is preliminary data.</text>
</comment>
<evidence type="ECO:0000313" key="3">
    <source>
        <dbReference type="EMBL" id="MDR6218685.1"/>
    </source>
</evidence>
<feature type="transmembrane region" description="Helical" evidence="2">
    <location>
        <begin position="6"/>
        <end position="27"/>
    </location>
</feature>
<dbReference type="RefSeq" id="WP_309853184.1">
    <property type="nucleotide sequence ID" value="NZ_JAVDQJ010000004.1"/>
</dbReference>
<keyword evidence="2" id="KW-0472">Membrane</keyword>
<reference evidence="3" key="1">
    <citation type="submission" date="2023-07" db="EMBL/GenBank/DDBJ databases">
        <title>Sorghum-associated microbial communities from plants grown in Nebraska, USA.</title>
        <authorList>
            <person name="Schachtman D."/>
        </authorList>
    </citation>
    <scope>NUCLEOTIDE SEQUENCE</scope>
    <source>
        <strain evidence="3">BE330</strain>
    </source>
</reference>
<proteinExistence type="predicted"/>
<gene>
    <name evidence="3" type="ORF">J2Y00_002282</name>
</gene>
<accession>A0AAE3XBE7</accession>
<protein>
    <submittedName>
        <fullName evidence="3">Uncharacterized protein</fullName>
    </submittedName>
</protein>
<keyword evidence="2" id="KW-1133">Transmembrane helix</keyword>
<keyword evidence="2" id="KW-0812">Transmembrane</keyword>
<dbReference type="EMBL" id="JAVDQK010000005">
    <property type="protein sequence ID" value="MDR6218685.1"/>
    <property type="molecule type" value="Genomic_DNA"/>
</dbReference>
<organism evidence="3 4">
    <name type="scientific">Deinococcus soli</name>
    <name type="common">ex Cha et al. 2016</name>
    <dbReference type="NCBI Taxonomy" id="1309411"/>
    <lineage>
        <taxon>Bacteria</taxon>
        <taxon>Thermotogati</taxon>
        <taxon>Deinococcota</taxon>
        <taxon>Deinococci</taxon>
        <taxon>Deinococcales</taxon>
        <taxon>Deinococcaceae</taxon>
        <taxon>Deinococcus</taxon>
    </lineage>
</organism>
<sequence length="149" mass="16117">MIVDASIVIPGALIAFGTLALTAAHYARLATERLRLLTEAQRLHQDASVLINRAATQIDQLTARSATQATTTRTLVHVSRLIADQYVTTIQEHPHYSPELSAQLIPLRAQLDSICLAALAAASDVPSPVPHDTHTPTTVTDRLPDNESR</sequence>